<dbReference type="PANTHER" id="PTHR45527:SF3">
    <property type="entry name" value="SIDEROPHORE SYNTHETASE (EUROFUNG)"/>
    <property type="match status" value="1"/>
</dbReference>
<dbReference type="Proteomes" id="UP000722485">
    <property type="component" value="Unassembled WGS sequence"/>
</dbReference>
<dbReference type="EMBL" id="JAANBB010000389">
    <property type="protein sequence ID" value="KAF7543121.1"/>
    <property type="molecule type" value="Genomic_DNA"/>
</dbReference>
<organism evidence="3 4">
    <name type="scientific">Cylindrodendrum hubeiense</name>
    <dbReference type="NCBI Taxonomy" id="595255"/>
    <lineage>
        <taxon>Eukaryota</taxon>
        <taxon>Fungi</taxon>
        <taxon>Dikarya</taxon>
        <taxon>Ascomycota</taxon>
        <taxon>Pezizomycotina</taxon>
        <taxon>Sordariomycetes</taxon>
        <taxon>Hypocreomycetidae</taxon>
        <taxon>Hypocreales</taxon>
        <taxon>Nectriaceae</taxon>
        <taxon>Cylindrodendrum</taxon>
    </lineage>
</organism>
<gene>
    <name evidence="3" type="ORF">G7Z17_g10994</name>
</gene>
<dbReference type="GO" id="GO:0043041">
    <property type="term" value="P:amino acid activation for nonribosomal peptide biosynthetic process"/>
    <property type="evidence" value="ECO:0007669"/>
    <property type="project" value="TreeGrafter"/>
</dbReference>
<evidence type="ECO:0000256" key="1">
    <source>
        <dbReference type="ARBA" id="ARBA00022598"/>
    </source>
</evidence>
<dbReference type="GO" id="GO:0044550">
    <property type="term" value="P:secondary metabolite biosynthetic process"/>
    <property type="evidence" value="ECO:0007669"/>
    <property type="project" value="TreeGrafter"/>
</dbReference>
<accession>A0A9P5GWP3</accession>
<evidence type="ECO:0000313" key="3">
    <source>
        <dbReference type="EMBL" id="KAF7543121.1"/>
    </source>
</evidence>
<feature type="domain" description="Carrier" evidence="2">
    <location>
        <begin position="2"/>
        <end position="32"/>
    </location>
</feature>
<comment type="caution">
    <text evidence="3">The sequence shown here is derived from an EMBL/GenBank/DDBJ whole genome shotgun (WGS) entry which is preliminary data.</text>
</comment>
<dbReference type="AlphaFoldDB" id="A0A9P5GWP3"/>
<dbReference type="GO" id="GO:0016874">
    <property type="term" value="F:ligase activity"/>
    <property type="evidence" value="ECO:0007669"/>
    <property type="project" value="UniProtKB-KW"/>
</dbReference>
<protein>
    <recommendedName>
        <fullName evidence="2">Carrier domain-containing protein</fullName>
    </recommendedName>
</protein>
<dbReference type="Pfam" id="PF00550">
    <property type="entry name" value="PP-binding"/>
    <property type="match status" value="1"/>
</dbReference>
<sequence>MEQLRKVWADVLSIEPDKIGDEDNFYELGGDSEWRAKIETDITFKSFWNNVCGGGDTKDGVREQKDMQVHNEHRQCNGATTVSEVDLNDLTSTLKQAGIDKEAVVQIAPINLAQEYFVRVGLSGEIGLINYIYEVDGQNLKEGLKRLTELLEAKSPILRTTILEAGKNNFVQIKVAASMSSWVYPCCLKPYLDGTMTEKLYLGASPVRYGLVIQDAELEGRSFFVITIHHAYTDALTRFLIEKEIIQILKQPAEYARDQKAERPWIGDFVSHVRAHPDNKHDSQDFAEYIRTANFANINPQHQKTRAEDDVLVSLIILRKQGEMDLNMRYQQRFLTHEKAQSLFNDLKRFICELSVADERTVQDFIG</sequence>
<dbReference type="OrthoDB" id="416786at2759"/>
<dbReference type="InterPro" id="IPR036736">
    <property type="entry name" value="ACP-like_sf"/>
</dbReference>
<dbReference type="Gene3D" id="1.10.1200.10">
    <property type="entry name" value="ACP-like"/>
    <property type="match status" value="1"/>
</dbReference>
<dbReference type="PANTHER" id="PTHR45527">
    <property type="entry name" value="NONRIBOSOMAL PEPTIDE SYNTHETASE"/>
    <property type="match status" value="1"/>
</dbReference>
<name>A0A9P5GWP3_9HYPO</name>
<dbReference type="InterPro" id="IPR009081">
    <property type="entry name" value="PP-bd_ACP"/>
</dbReference>
<reference evidence="3" key="1">
    <citation type="submission" date="2020-03" db="EMBL/GenBank/DDBJ databases">
        <title>Draft Genome Sequence of Cylindrodendrum hubeiense.</title>
        <authorList>
            <person name="Buettner E."/>
            <person name="Kellner H."/>
        </authorList>
    </citation>
    <scope>NUCLEOTIDE SEQUENCE</scope>
    <source>
        <strain evidence="3">IHI 201604</strain>
    </source>
</reference>
<dbReference type="SUPFAM" id="SSF52777">
    <property type="entry name" value="CoA-dependent acyltransferases"/>
    <property type="match status" value="1"/>
</dbReference>
<proteinExistence type="predicted"/>
<keyword evidence="4" id="KW-1185">Reference proteome</keyword>
<dbReference type="GO" id="GO:0031177">
    <property type="term" value="F:phosphopantetheine binding"/>
    <property type="evidence" value="ECO:0007669"/>
    <property type="project" value="TreeGrafter"/>
</dbReference>
<dbReference type="SUPFAM" id="SSF47336">
    <property type="entry name" value="ACP-like"/>
    <property type="match status" value="1"/>
</dbReference>
<dbReference type="GO" id="GO:0005737">
    <property type="term" value="C:cytoplasm"/>
    <property type="evidence" value="ECO:0007669"/>
    <property type="project" value="TreeGrafter"/>
</dbReference>
<evidence type="ECO:0000259" key="2">
    <source>
        <dbReference type="Pfam" id="PF00550"/>
    </source>
</evidence>
<evidence type="ECO:0000313" key="4">
    <source>
        <dbReference type="Proteomes" id="UP000722485"/>
    </source>
</evidence>
<keyword evidence="1" id="KW-0436">Ligase</keyword>